<dbReference type="EMBL" id="JARIHO010000025">
    <property type="protein sequence ID" value="KAJ7342342.1"/>
    <property type="molecule type" value="Genomic_DNA"/>
</dbReference>
<name>A0AAD6ZWJ3_9AGAR</name>
<feature type="compositionally biased region" description="Polar residues" evidence="1">
    <location>
        <begin position="189"/>
        <end position="201"/>
    </location>
</feature>
<evidence type="ECO:0000313" key="3">
    <source>
        <dbReference type="Proteomes" id="UP001218218"/>
    </source>
</evidence>
<accession>A0AAD6ZWJ3</accession>
<gene>
    <name evidence="2" type="ORF">DFH08DRAFT_938319</name>
</gene>
<evidence type="ECO:0000313" key="2">
    <source>
        <dbReference type="EMBL" id="KAJ7342342.1"/>
    </source>
</evidence>
<protein>
    <submittedName>
        <fullName evidence="2">Uncharacterized protein</fullName>
    </submittedName>
</protein>
<dbReference type="Proteomes" id="UP001218218">
    <property type="component" value="Unassembled WGS sequence"/>
</dbReference>
<keyword evidence="3" id="KW-1185">Reference proteome</keyword>
<reference evidence="2" key="1">
    <citation type="submission" date="2023-03" db="EMBL/GenBank/DDBJ databases">
        <title>Massive genome expansion in bonnet fungi (Mycena s.s.) driven by repeated elements and novel gene families across ecological guilds.</title>
        <authorList>
            <consortium name="Lawrence Berkeley National Laboratory"/>
            <person name="Harder C.B."/>
            <person name="Miyauchi S."/>
            <person name="Viragh M."/>
            <person name="Kuo A."/>
            <person name="Thoen E."/>
            <person name="Andreopoulos B."/>
            <person name="Lu D."/>
            <person name="Skrede I."/>
            <person name="Drula E."/>
            <person name="Henrissat B."/>
            <person name="Morin E."/>
            <person name="Kohler A."/>
            <person name="Barry K."/>
            <person name="LaButti K."/>
            <person name="Morin E."/>
            <person name="Salamov A."/>
            <person name="Lipzen A."/>
            <person name="Mereny Z."/>
            <person name="Hegedus B."/>
            <person name="Baldrian P."/>
            <person name="Stursova M."/>
            <person name="Weitz H."/>
            <person name="Taylor A."/>
            <person name="Grigoriev I.V."/>
            <person name="Nagy L.G."/>
            <person name="Martin F."/>
            <person name="Kauserud H."/>
        </authorList>
    </citation>
    <scope>NUCLEOTIDE SEQUENCE</scope>
    <source>
        <strain evidence="2">CBHHK002</strain>
    </source>
</reference>
<feature type="compositionally biased region" description="Basic and acidic residues" evidence="1">
    <location>
        <begin position="84"/>
        <end position="93"/>
    </location>
</feature>
<evidence type="ECO:0000256" key="1">
    <source>
        <dbReference type="SAM" id="MobiDB-lite"/>
    </source>
</evidence>
<feature type="region of interest" description="Disordered" evidence="1">
    <location>
        <begin position="55"/>
        <end position="96"/>
    </location>
</feature>
<dbReference type="AlphaFoldDB" id="A0AAD6ZWJ3"/>
<organism evidence="2 3">
    <name type="scientific">Mycena albidolilacea</name>
    <dbReference type="NCBI Taxonomy" id="1033008"/>
    <lineage>
        <taxon>Eukaryota</taxon>
        <taxon>Fungi</taxon>
        <taxon>Dikarya</taxon>
        <taxon>Basidiomycota</taxon>
        <taxon>Agaricomycotina</taxon>
        <taxon>Agaricomycetes</taxon>
        <taxon>Agaricomycetidae</taxon>
        <taxon>Agaricales</taxon>
        <taxon>Marasmiineae</taxon>
        <taxon>Mycenaceae</taxon>
        <taxon>Mycena</taxon>
    </lineage>
</organism>
<proteinExistence type="predicted"/>
<feature type="compositionally biased region" description="Gly residues" evidence="1">
    <location>
        <begin position="63"/>
        <end position="78"/>
    </location>
</feature>
<comment type="caution">
    <text evidence="2">The sequence shown here is derived from an EMBL/GenBank/DDBJ whole genome shotgun (WGS) entry which is preliminary data.</text>
</comment>
<sequence length="257" mass="27305">MKELSVADGYESLSGLPADVYDWEQDGTVACGRQEGMGVWGERYAEVDAERLGRAERERRDGCGGQNREGGRGGGRTGKAGRVRRAERGRRDGCGGQNGGGEVLPCWRGECRGATSAWTGRGGAGRGRSWSRRGGQTRGAARVGEACARLGQRRGHGRARGVAGTGMGSGACVVGSKRQFKLRSDHSDSLTTCPQHSSSNFFGRKSRTRSTSSQSSVIQLPIVPANVNIMERVHVIASSPIDKVRSQPLESTTTDPG</sequence>
<feature type="region of interest" description="Disordered" evidence="1">
    <location>
        <begin position="117"/>
        <end position="143"/>
    </location>
</feature>
<feature type="region of interest" description="Disordered" evidence="1">
    <location>
        <begin position="185"/>
        <end position="213"/>
    </location>
</feature>